<keyword evidence="3" id="KW-0808">Transferase</keyword>
<evidence type="ECO:0000313" key="13">
    <source>
        <dbReference type="Proteomes" id="UP001146120"/>
    </source>
</evidence>
<keyword evidence="5" id="KW-0418">Kinase</keyword>
<dbReference type="Gene3D" id="1.10.510.10">
    <property type="entry name" value="Transferase(Phosphotransferase) domain 1"/>
    <property type="match status" value="1"/>
</dbReference>
<evidence type="ECO:0000256" key="8">
    <source>
        <dbReference type="ARBA" id="ARBA00048679"/>
    </source>
</evidence>
<gene>
    <name evidence="12" type="ORF">N0F65_002733</name>
</gene>
<evidence type="ECO:0000259" key="10">
    <source>
        <dbReference type="PROSITE" id="PS50011"/>
    </source>
</evidence>
<protein>
    <submittedName>
        <fullName evidence="12">Uncharacterized protein</fullName>
    </submittedName>
</protein>
<evidence type="ECO:0000256" key="1">
    <source>
        <dbReference type="ARBA" id="ARBA00008874"/>
    </source>
</evidence>
<name>A0AAV2Z490_9STRA</name>
<keyword evidence="4" id="KW-0547">Nucleotide-binding</keyword>
<dbReference type="Pfam" id="PF00620">
    <property type="entry name" value="RhoGAP"/>
    <property type="match status" value="1"/>
</dbReference>
<comment type="similarity">
    <text evidence="1">Belongs to the protein kinase superfamily. STE Ser/Thr protein kinase family. STE20 subfamily.</text>
</comment>
<evidence type="ECO:0000256" key="7">
    <source>
        <dbReference type="ARBA" id="ARBA00047899"/>
    </source>
</evidence>
<dbReference type="SUPFAM" id="SSF48350">
    <property type="entry name" value="GTPase activation domain, GAP"/>
    <property type="match status" value="1"/>
</dbReference>
<dbReference type="SMART" id="SM00324">
    <property type="entry name" value="RhoGAP"/>
    <property type="match status" value="1"/>
</dbReference>
<dbReference type="Proteomes" id="UP001146120">
    <property type="component" value="Unassembled WGS sequence"/>
</dbReference>
<keyword evidence="13" id="KW-1185">Reference proteome</keyword>
<feature type="region of interest" description="Disordered" evidence="9">
    <location>
        <begin position="312"/>
        <end position="347"/>
    </location>
</feature>
<dbReference type="Pfam" id="PF00069">
    <property type="entry name" value="Pkinase"/>
    <property type="match status" value="1"/>
</dbReference>
<feature type="compositionally biased region" description="Basic and acidic residues" evidence="9">
    <location>
        <begin position="914"/>
        <end position="925"/>
    </location>
</feature>
<evidence type="ECO:0000259" key="11">
    <source>
        <dbReference type="PROSITE" id="PS50238"/>
    </source>
</evidence>
<evidence type="ECO:0000313" key="12">
    <source>
        <dbReference type="EMBL" id="DBA00490.1"/>
    </source>
</evidence>
<dbReference type="CDD" id="cd00159">
    <property type="entry name" value="RhoGAP"/>
    <property type="match status" value="1"/>
</dbReference>
<dbReference type="AlphaFoldDB" id="A0AAV2Z490"/>
<dbReference type="PANTHER" id="PTHR48012">
    <property type="entry name" value="STERILE20-LIKE KINASE, ISOFORM B-RELATED"/>
    <property type="match status" value="1"/>
</dbReference>
<feature type="region of interest" description="Disordered" evidence="9">
    <location>
        <begin position="902"/>
        <end position="953"/>
    </location>
</feature>
<dbReference type="GO" id="GO:0005737">
    <property type="term" value="C:cytoplasm"/>
    <property type="evidence" value="ECO:0007669"/>
    <property type="project" value="TreeGrafter"/>
</dbReference>
<feature type="compositionally biased region" description="Polar residues" evidence="9">
    <location>
        <begin position="426"/>
        <end position="443"/>
    </location>
</feature>
<dbReference type="Gene3D" id="1.10.555.10">
    <property type="entry name" value="Rho GTPase activation protein"/>
    <property type="match status" value="1"/>
</dbReference>
<dbReference type="FunFam" id="1.10.510.10:FF:001091">
    <property type="entry name" value="STE family protein kinase"/>
    <property type="match status" value="1"/>
</dbReference>
<organism evidence="12 13">
    <name type="scientific">Lagenidium giganteum</name>
    <dbReference type="NCBI Taxonomy" id="4803"/>
    <lineage>
        <taxon>Eukaryota</taxon>
        <taxon>Sar</taxon>
        <taxon>Stramenopiles</taxon>
        <taxon>Oomycota</taxon>
        <taxon>Peronosporomycetes</taxon>
        <taxon>Pythiales</taxon>
        <taxon>Pythiaceae</taxon>
    </lineage>
</organism>
<evidence type="ECO:0000256" key="2">
    <source>
        <dbReference type="ARBA" id="ARBA00022527"/>
    </source>
</evidence>
<dbReference type="InterPro" id="IPR008936">
    <property type="entry name" value="Rho_GTPase_activation_prot"/>
</dbReference>
<feature type="compositionally biased region" description="Basic and acidic residues" evidence="9">
    <location>
        <begin position="464"/>
        <end position="477"/>
    </location>
</feature>
<comment type="catalytic activity">
    <reaction evidence="8">
        <text>L-seryl-[protein] + ATP = O-phospho-L-seryl-[protein] + ADP + H(+)</text>
        <dbReference type="Rhea" id="RHEA:17989"/>
        <dbReference type="Rhea" id="RHEA-COMP:9863"/>
        <dbReference type="Rhea" id="RHEA-COMP:11604"/>
        <dbReference type="ChEBI" id="CHEBI:15378"/>
        <dbReference type="ChEBI" id="CHEBI:29999"/>
        <dbReference type="ChEBI" id="CHEBI:30616"/>
        <dbReference type="ChEBI" id="CHEBI:83421"/>
        <dbReference type="ChEBI" id="CHEBI:456216"/>
        <dbReference type="EC" id="2.7.11.1"/>
    </reaction>
</comment>
<dbReference type="GO" id="GO:0004674">
    <property type="term" value="F:protein serine/threonine kinase activity"/>
    <property type="evidence" value="ECO:0007669"/>
    <property type="project" value="UniProtKB-KW"/>
</dbReference>
<evidence type="ECO:0000256" key="4">
    <source>
        <dbReference type="ARBA" id="ARBA00022741"/>
    </source>
</evidence>
<dbReference type="PANTHER" id="PTHR48012:SF10">
    <property type="entry name" value="FI20177P1"/>
    <property type="match status" value="1"/>
</dbReference>
<dbReference type="InterPro" id="IPR050629">
    <property type="entry name" value="STE20/SPS1-PAK"/>
</dbReference>
<dbReference type="GO" id="GO:0007165">
    <property type="term" value="P:signal transduction"/>
    <property type="evidence" value="ECO:0007669"/>
    <property type="project" value="InterPro"/>
</dbReference>
<dbReference type="InterPro" id="IPR000719">
    <property type="entry name" value="Prot_kinase_dom"/>
</dbReference>
<feature type="domain" description="Protein kinase" evidence="10">
    <location>
        <begin position="44"/>
        <end position="301"/>
    </location>
</feature>
<sequence>MDAAARQPPLKAQGRSASALTLGSTLNPVLRTLGLEEDDPEDVFDIHSKEGAGAFGRVFRATYKKNRAKQAALKVIPVALEAGQRGEDIENVRKEIHFLRECDHPNVVAFYGAYYKDGALWVAMEYCGGGSVGDIARVRRLHGDEIAVIMRGALHGLAYLHARKKIHRDIKGGNILLTTDGQVKIADFGVSAQLRDTMSRRGTFVGTPYWMSPEMIQDSDYDYKSDIWSLGITAIELADQKPPLFDEHPMRVLIQIPRNPSPQLKHPGEWSKEFSQFLQFCLTKNPKERPSALECLQHPFIRRVDHIQRTYATGLTPPSNSSQPSEPVANNRSEAQRPARRSGHREDTFELAKKLASTSDSHESSTDADANTMAAQLRPAVRAAIEEQSRCNDQGSNDSNVEEQIEEEIAEFEELEKELRGHRSNPEQTSIEPGQNNDNVPSTASFISGEELLELSVDESLDLTSEKAHPGRARGDDVPVIQEAPVSSPPKDPVEPSASSDDDEEEDFSLSSSCTLRNRYTGGGASMPLEENQLGSDQPFADLAASIGAWHNPLAGIESSSFSRSFVASSVNSSTGRLLFRSYRGLPIQPGEDNVSNDEEDHHVNRMQQSIHRQSVVDQSSSAVVPTSRSTNHFIGGPFQVSHNVCVKYNSVDAKYEGAPDSEEWSSIHQQFGIPLHQMRCRTNIGDAVPALLHMLRRELLEREGLTCKYIYRVSPDMTEIQHVKAAINRGQFDTATVLDPHVYASLIKHWLRDLPALLLDSLDAKDIENLARLVPPSKSPESTDANLDVRDMPEQERWSVTVEKCLHKLPTLERAVLEWLCDHMLEVIAHSASNKMTAQSICVVMAPNLYRCMSSTPMEASKISNQLANVLRLLLHWRQQCRGTSRIDHGLVTPARKSILSPVASSSSMNSRDFGRQESRRLSDVKGSTDMTKPRSSSTSKTSADNDDQRLDPLDTEALGALLEQRVHDLTRPSADVTPDLRASGGQGSLQRKFLDYQQSVFQLICQHTKRPEERDWAGRVLKKISSNSSMGALAKETTGMPATLAHHRRWVDAATTMEQFLTLVQQEQQTKARLERLSQQPRVDLAALGASTFSITSSTTGSNRSCHLTSTTRCLLDRMIPAALEDDQAPCRVAAGHALVGDPRGISNQEEHNSSSMCGAQVLPRLMSANGNDIKQRDGKADLATQIAALGQREVAVANLLSLLADTYGEAATNNERIAVRARYAHAQQEAVATRVLVSAIRAMVATHTQPQQ</sequence>
<proteinExistence type="inferred from homology"/>
<dbReference type="InterPro" id="IPR011009">
    <property type="entry name" value="Kinase-like_dom_sf"/>
</dbReference>
<evidence type="ECO:0000256" key="6">
    <source>
        <dbReference type="ARBA" id="ARBA00022840"/>
    </source>
</evidence>
<dbReference type="GO" id="GO:0005524">
    <property type="term" value="F:ATP binding"/>
    <property type="evidence" value="ECO:0007669"/>
    <property type="project" value="UniProtKB-KW"/>
</dbReference>
<keyword evidence="6" id="KW-0067">ATP-binding</keyword>
<comment type="caution">
    <text evidence="12">The sequence shown here is derived from an EMBL/GenBank/DDBJ whole genome shotgun (WGS) entry which is preliminary data.</text>
</comment>
<dbReference type="PROSITE" id="PS50238">
    <property type="entry name" value="RHOGAP"/>
    <property type="match status" value="1"/>
</dbReference>
<evidence type="ECO:0000256" key="9">
    <source>
        <dbReference type="SAM" id="MobiDB-lite"/>
    </source>
</evidence>
<keyword evidence="2" id="KW-0723">Serine/threonine-protein kinase</keyword>
<comment type="catalytic activity">
    <reaction evidence="7">
        <text>L-threonyl-[protein] + ATP = O-phospho-L-threonyl-[protein] + ADP + H(+)</text>
        <dbReference type="Rhea" id="RHEA:46608"/>
        <dbReference type="Rhea" id="RHEA-COMP:11060"/>
        <dbReference type="Rhea" id="RHEA-COMP:11605"/>
        <dbReference type="ChEBI" id="CHEBI:15378"/>
        <dbReference type="ChEBI" id="CHEBI:30013"/>
        <dbReference type="ChEBI" id="CHEBI:30616"/>
        <dbReference type="ChEBI" id="CHEBI:61977"/>
        <dbReference type="ChEBI" id="CHEBI:456216"/>
        <dbReference type="EC" id="2.7.11.1"/>
    </reaction>
</comment>
<dbReference type="InterPro" id="IPR000198">
    <property type="entry name" value="RhoGAP_dom"/>
</dbReference>
<dbReference type="PROSITE" id="PS50011">
    <property type="entry name" value="PROTEIN_KINASE_DOM"/>
    <property type="match status" value="1"/>
</dbReference>
<accession>A0AAV2Z490</accession>
<feature type="compositionally biased region" description="Polar residues" evidence="9">
    <location>
        <begin position="312"/>
        <end position="333"/>
    </location>
</feature>
<dbReference type="SUPFAM" id="SSF56112">
    <property type="entry name" value="Protein kinase-like (PK-like)"/>
    <property type="match status" value="1"/>
</dbReference>
<feature type="domain" description="Rho-GAP" evidence="11">
    <location>
        <begin position="674"/>
        <end position="883"/>
    </location>
</feature>
<dbReference type="SMART" id="SM00220">
    <property type="entry name" value="S_TKc"/>
    <property type="match status" value="1"/>
</dbReference>
<reference evidence="12" key="1">
    <citation type="submission" date="2022-11" db="EMBL/GenBank/DDBJ databases">
        <authorList>
            <person name="Morgan W.R."/>
            <person name="Tartar A."/>
        </authorList>
    </citation>
    <scope>NUCLEOTIDE SEQUENCE</scope>
    <source>
        <strain evidence="12">ARSEF 373</strain>
    </source>
</reference>
<feature type="region of interest" description="Disordered" evidence="9">
    <location>
        <begin position="464"/>
        <end position="534"/>
    </location>
</feature>
<feature type="region of interest" description="Disordered" evidence="9">
    <location>
        <begin position="416"/>
        <end position="443"/>
    </location>
</feature>
<reference evidence="12" key="2">
    <citation type="journal article" date="2023" name="Microbiol Resour">
        <title>Decontamination and Annotation of the Draft Genome Sequence of the Oomycete Lagenidium giganteum ARSEF 373.</title>
        <authorList>
            <person name="Morgan W.R."/>
            <person name="Tartar A."/>
        </authorList>
    </citation>
    <scope>NUCLEOTIDE SEQUENCE</scope>
    <source>
        <strain evidence="12">ARSEF 373</strain>
    </source>
</reference>
<dbReference type="EMBL" id="DAKRPA010000063">
    <property type="protein sequence ID" value="DBA00490.1"/>
    <property type="molecule type" value="Genomic_DNA"/>
</dbReference>
<evidence type="ECO:0000256" key="3">
    <source>
        <dbReference type="ARBA" id="ARBA00022679"/>
    </source>
</evidence>
<evidence type="ECO:0000256" key="5">
    <source>
        <dbReference type="ARBA" id="ARBA00022777"/>
    </source>
</evidence>